<keyword evidence="3" id="KW-0560">Oxidoreductase</keyword>
<comment type="caution">
    <text evidence="7">The sequence shown here is derived from an EMBL/GenBank/DDBJ whole genome shotgun (WGS) entry which is preliminary data.</text>
</comment>
<dbReference type="Gene3D" id="2.60.120.590">
    <property type="entry name" value="Alpha-ketoglutarate-dependent dioxygenase AlkB-like"/>
    <property type="match status" value="1"/>
</dbReference>
<accession>A0ABD0P617</accession>
<dbReference type="SUPFAM" id="SSF51197">
    <property type="entry name" value="Clavaminate synthase-like"/>
    <property type="match status" value="1"/>
</dbReference>
<feature type="domain" description="Alpha-ketoglutarate-dependent dioxygenase AlkB-like" evidence="6">
    <location>
        <begin position="1"/>
        <end position="97"/>
    </location>
</feature>
<keyword evidence="1 5" id="KW-0479">Metal-binding</keyword>
<dbReference type="EMBL" id="JAMKFB020000017">
    <property type="protein sequence ID" value="KAL0169212.1"/>
    <property type="molecule type" value="Genomic_DNA"/>
</dbReference>
<evidence type="ECO:0000259" key="6">
    <source>
        <dbReference type="Pfam" id="PF13532"/>
    </source>
</evidence>
<dbReference type="Proteomes" id="UP001529510">
    <property type="component" value="Unassembled WGS sequence"/>
</dbReference>
<evidence type="ECO:0000313" key="8">
    <source>
        <dbReference type="Proteomes" id="UP001529510"/>
    </source>
</evidence>
<keyword evidence="4 5" id="KW-0408">Iron</keyword>
<name>A0ABD0P617_CIRMR</name>
<evidence type="ECO:0000256" key="3">
    <source>
        <dbReference type="ARBA" id="ARBA00023002"/>
    </source>
</evidence>
<organism evidence="7 8">
    <name type="scientific">Cirrhinus mrigala</name>
    <name type="common">Mrigala</name>
    <dbReference type="NCBI Taxonomy" id="683832"/>
    <lineage>
        <taxon>Eukaryota</taxon>
        <taxon>Metazoa</taxon>
        <taxon>Chordata</taxon>
        <taxon>Craniata</taxon>
        <taxon>Vertebrata</taxon>
        <taxon>Euteleostomi</taxon>
        <taxon>Actinopterygii</taxon>
        <taxon>Neopterygii</taxon>
        <taxon>Teleostei</taxon>
        <taxon>Ostariophysi</taxon>
        <taxon>Cypriniformes</taxon>
        <taxon>Cyprinidae</taxon>
        <taxon>Labeoninae</taxon>
        <taxon>Labeonini</taxon>
        <taxon>Cirrhinus</taxon>
    </lineage>
</organism>
<protein>
    <recommendedName>
        <fullName evidence="6">Alpha-ketoglutarate-dependent dioxygenase AlkB-like domain-containing protein</fullName>
    </recommendedName>
</protein>
<dbReference type="Pfam" id="PF13532">
    <property type="entry name" value="2OG-FeII_Oxy_2"/>
    <property type="match status" value="1"/>
</dbReference>
<sequence length="98" mass="10817">FGQTAVFLLGGTKREDRPTAMFMNSGDIMVMSGPSRLLYHAVPCIVPAPAGNVLPSCLGQRLETEAQDNDLIQSVSEEDWDVCSWYLQTSRVNVTVRQ</sequence>
<evidence type="ECO:0000256" key="2">
    <source>
        <dbReference type="ARBA" id="ARBA00022964"/>
    </source>
</evidence>
<dbReference type="PANTHER" id="PTHR16557:SF2">
    <property type="entry name" value="NUCLEIC ACID DIOXYGENASE ALKBH1"/>
    <property type="match status" value="1"/>
</dbReference>
<feature type="non-terminal residue" evidence="7">
    <location>
        <position position="1"/>
    </location>
</feature>
<dbReference type="PANTHER" id="PTHR16557">
    <property type="entry name" value="ALKYLATED DNA REPAIR PROTEIN ALKB-RELATED"/>
    <property type="match status" value="1"/>
</dbReference>
<dbReference type="InterPro" id="IPR027450">
    <property type="entry name" value="AlkB-like"/>
</dbReference>
<keyword evidence="8" id="KW-1185">Reference proteome</keyword>
<gene>
    <name evidence="7" type="ORF">M9458_033808</name>
</gene>
<dbReference type="GO" id="GO:0046872">
    <property type="term" value="F:metal ion binding"/>
    <property type="evidence" value="ECO:0007669"/>
    <property type="project" value="UniProtKB-KW"/>
</dbReference>
<dbReference type="AlphaFoldDB" id="A0ABD0P617"/>
<feature type="binding site" evidence="5">
    <location>
        <position position="40"/>
    </location>
    <ligand>
        <name>Fe cation</name>
        <dbReference type="ChEBI" id="CHEBI:24875"/>
        <note>catalytic</note>
    </ligand>
</feature>
<feature type="non-terminal residue" evidence="7">
    <location>
        <position position="98"/>
    </location>
</feature>
<dbReference type="InterPro" id="IPR004574">
    <property type="entry name" value="Alkb"/>
</dbReference>
<comment type="cofactor">
    <cofactor evidence="5">
        <name>Fe(2+)</name>
        <dbReference type="ChEBI" id="CHEBI:29033"/>
    </cofactor>
    <text evidence="5">Binds 1 Fe(2+) ion per subunit.</text>
</comment>
<evidence type="ECO:0000256" key="5">
    <source>
        <dbReference type="PIRSR" id="PIRSR604574-2"/>
    </source>
</evidence>
<evidence type="ECO:0000256" key="1">
    <source>
        <dbReference type="ARBA" id="ARBA00022723"/>
    </source>
</evidence>
<evidence type="ECO:0000313" key="7">
    <source>
        <dbReference type="EMBL" id="KAL0169212.1"/>
    </source>
</evidence>
<keyword evidence="2" id="KW-0223">Dioxygenase</keyword>
<dbReference type="InterPro" id="IPR037151">
    <property type="entry name" value="AlkB-like_sf"/>
</dbReference>
<proteinExistence type="predicted"/>
<dbReference type="GO" id="GO:0051213">
    <property type="term" value="F:dioxygenase activity"/>
    <property type="evidence" value="ECO:0007669"/>
    <property type="project" value="UniProtKB-KW"/>
</dbReference>
<evidence type="ECO:0000256" key="4">
    <source>
        <dbReference type="ARBA" id="ARBA00023004"/>
    </source>
</evidence>
<reference evidence="7 8" key="1">
    <citation type="submission" date="2024-05" db="EMBL/GenBank/DDBJ databases">
        <title>Genome sequencing and assembly of Indian major carp, Cirrhinus mrigala (Hamilton, 1822).</title>
        <authorList>
            <person name="Mohindra V."/>
            <person name="Chowdhury L.M."/>
            <person name="Lal K."/>
            <person name="Jena J.K."/>
        </authorList>
    </citation>
    <scope>NUCLEOTIDE SEQUENCE [LARGE SCALE GENOMIC DNA]</scope>
    <source>
        <strain evidence="7">CM1030</strain>
        <tissue evidence="7">Blood</tissue>
    </source>
</reference>